<dbReference type="AlphaFoldDB" id="A0A0D0TRE8"/>
<reference evidence="6" key="1">
    <citation type="submission" date="2015-01" db="EMBL/GenBank/DDBJ databases">
        <title>The Genome Sequence of Cryptococcus gattii CA1280.</title>
        <authorList>
            <consortium name="The Broad Institute Genomics Platform"/>
            <person name="Cuomo C."/>
            <person name="Litvintseva A."/>
            <person name="Chen Y."/>
            <person name="Heitman J."/>
            <person name="Sun S."/>
            <person name="Springer D."/>
            <person name="Dromer F."/>
            <person name="Young S."/>
            <person name="Zeng Q."/>
            <person name="Gargeya S."/>
            <person name="Abouelleil A."/>
            <person name="Alvarado L."/>
            <person name="Chapman S.B."/>
            <person name="Gainer-Dewar J."/>
            <person name="Goldberg J."/>
            <person name="Griggs A."/>
            <person name="Gujja S."/>
            <person name="Hansen M."/>
            <person name="Howarth C."/>
            <person name="Imamovic A."/>
            <person name="Larimer J."/>
            <person name="Murphy C."/>
            <person name="Naylor J."/>
            <person name="Pearson M."/>
            <person name="Priest M."/>
            <person name="Roberts A."/>
            <person name="Saif S."/>
            <person name="Shea T."/>
            <person name="Sykes S."/>
            <person name="Wortman J."/>
            <person name="Nusbaum C."/>
            <person name="Birren B."/>
        </authorList>
    </citation>
    <scope>NUCLEOTIDE SEQUENCE [LARGE SCALE GENOMIC DNA]</scope>
    <source>
        <strain evidence="6">CA1280</strain>
    </source>
</reference>
<evidence type="ECO:0000259" key="5">
    <source>
        <dbReference type="PROSITE" id="PS50118"/>
    </source>
</evidence>
<proteinExistence type="predicted"/>
<dbReference type="GO" id="GO:0005634">
    <property type="term" value="C:nucleus"/>
    <property type="evidence" value="ECO:0007669"/>
    <property type="project" value="UniProtKB-UniRule"/>
</dbReference>
<dbReference type="OrthoDB" id="6247875at2759"/>
<dbReference type="Pfam" id="PF00505">
    <property type="entry name" value="HMG_box"/>
    <property type="match status" value="1"/>
</dbReference>
<feature type="DNA-binding region" description="HMG box" evidence="3">
    <location>
        <begin position="56"/>
        <end position="125"/>
    </location>
</feature>
<feature type="compositionally biased region" description="Basic and acidic residues" evidence="4">
    <location>
        <begin position="162"/>
        <end position="174"/>
    </location>
</feature>
<dbReference type="PANTHER" id="PTHR45789">
    <property type="entry name" value="FI18025P1"/>
    <property type="match status" value="1"/>
</dbReference>
<dbReference type="Gene3D" id="1.10.30.10">
    <property type="entry name" value="High mobility group box domain"/>
    <property type="match status" value="1"/>
</dbReference>
<name>A0A0D0TRE8_CRYGA</name>
<protein>
    <recommendedName>
        <fullName evidence="5">HMG box domain-containing protein</fullName>
    </recommendedName>
</protein>
<evidence type="ECO:0000256" key="4">
    <source>
        <dbReference type="SAM" id="MobiDB-lite"/>
    </source>
</evidence>
<feature type="region of interest" description="Disordered" evidence="4">
    <location>
        <begin position="160"/>
        <end position="196"/>
    </location>
</feature>
<dbReference type="SUPFAM" id="SSF47095">
    <property type="entry name" value="HMG-box"/>
    <property type="match status" value="1"/>
</dbReference>
<dbReference type="InterPro" id="IPR036910">
    <property type="entry name" value="HMG_box_dom_sf"/>
</dbReference>
<feature type="compositionally biased region" description="Low complexity" evidence="4">
    <location>
        <begin position="310"/>
        <end position="321"/>
    </location>
</feature>
<dbReference type="InterPro" id="IPR009071">
    <property type="entry name" value="HMG_box_dom"/>
</dbReference>
<dbReference type="InterPro" id="IPR051356">
    <property type="entry name" value="SOX/SOX-like_TF"/>
</dbReference>
<dbReference type="CDD" id="cd01389">
    <property type="entry name" value="HMG-box_ROX1-like"/>
    <property type="match status" value="1"/>
</dbReference>
<feature type="compositionally biased region" description="Low complexity" evidence="4">
    <location>
        <begin position="336"/>
        <end position="352"/>
    </location>
</feature>
<feature type="compositionally biased region" description="Polar residues" evidence="4">
    <location>
        <begin position="323"/>
        <end position="335"/>
    </location>
</feature>
<gene>
    <name evidence="6" type="ORF">I312_01441</name>
</gene>
<evidence type="ECO:0000256" key="1">
    <source>
        <dbReference type="ARBA" id="ARBA00023125"/>
    </source>
</evidence>
<dbReference type="GO" id="GO:0000978">
    <property type="term" value="F:RNA polymerase II cis-regulatory region sequence-specific DNA binding"/>
    <property type="evidence" value="ECO:0007669"/>
    <property type="project" value="TreeGrafter"/>
</dbReference>
<evidence type="ECO:0000256" key="2">
    <source>
        <dbReference type="ARBA" id="ARBA00023242"/>
    </source>
</evidence>
<accession>A0A0D0TRE8</accession>
<evidence type="ECO:0000256" key="3">
    <source>
        <dbReference type="PROSITE-ProRule" id="PRU00267"/>
    </source>
</evidence>
<sequence length="352" mass="39875">MEMDGETDEEMLVTAKPKELVGTLDPTIVLESLKKEKAENCTRKVSHARKQTADHIPRPRNAFILFRKHVVDAKLIPASVEMRHQNVSIITAKMWSEASAEQKAHSNELARIEKEEHMKKYPGYRHQPVYRRTNVVRRRVRKDEAEEEKCKNVAELLMKGKSGQEPEQEIKEKVASGVTTGAKKDKVSSRRPNGACELSKDALRALRAQARQRQQSFNSGDWSDLSRSTSIDPVAQGSRQRQYSAFEMTRSLQSPEPDDGSQYGLVQGQNQVPSGQLQYMAYSHQGLAPWSSDVPAQLNKEQAFTFTSAQQDFQPDQQGPPTVSITSQTYPSTSRQFLYPQPQPQFQLNDNF</sequence>
<feature type="domain" description="HMG box" evidence="5">
    <location>
        <begin position="56"/>
        <end position="125"/>
    </location>
</feature>
<dbReference type="SMART" id="SM00398">
    <property type="entry name" value="HMG"/>
    <property type="match status" value="1"/>
</dbReference>
<organism evidence="6">
    <name type="scientific">Cryptococcus bacillisporus CA1280</name>
    <dbReference type="NCBI Taxonomy" id="1296109"/>
    <lineage>
        <taxon>Eukaryota</taxon>
        <taxon>Fungi</taxon>
        <taxon>Dikarya</taxon>
        <taxon>Basidiomycota</taxon>
        <taxon>Agaricomycotina</taxon>
        <taxon>Tremellomycetes</taxon>
        <taxon>Tremellales</taxon>
        <taxon>Cryptococcaceae</taxon>
        <taxon>Cryptococcus</taxon>
        <taxon>Cryptococcus gattii species complex</taxon>
    </lineage>
</organism>
<feature type="compositionally biased region" description="Polar residues" evidence="4">
    <location>
        <begin position="216"/>
        <end position="243"/>
    </location>
</feature>
<dbReference type="PANTHER" id="PTHR45789:SF2">
    <property type="entry name" value="FI18025P1"/>
    <property type="match status" value="1"/>
</dbReference>
<feature type="region of interest" description="Disordered" evidence="4">
    <location>
        <begin position="306"/>
        <end position="352"/>
    </location>
</feature>
<dbReference type="PROSITE" id="PS50118">
    <property type="entry name" value="HMG_BOX_2"/>
    <property type="match status" value="1"/>
</dbReference>
<evidence type="ECO:0000313" key="6">
    <source>
        <dbReference type="EMBL" id="KIR49287.1"/>
    </source>
</evidence>
<keyword evidence="1 3" id="KW-0238">DNA-binding</keyword>
<feature type="region of interest" description="Disordered" evidence="4">
    <location>
        <begin position="208"/>
        <end position="243"/>
    </location>
</feature>
<dbReference type="HOGENOM" id="CLU_034109_0_0_1"/>
<dbReference type="GO" id="GO:0000981">
    <property type="term" value="F:DNA-binding transcription factor activity, RNA polymerase II-specific"/>
    <property type="evidence" value="ECO:0007669"/>
    <property type="project" value="TreeGrafter"/>
</dbReference>
<dbReference type="EMBL" id="KN847975">
    <property type="protein sequence ID" value="KIR49287.1"/>
    <property type="molecule type" value="Genomic_DNA"/>
</dbReference>
<keyword evidence="2 3" id="KW-0539">Nucleus</keyword>